<gene>
    <name evidence="2" type="ORF">GCM10009737_00990</name>
</gene>
<evidence type="ECO:0000313" key="2">
    <source>
        <dbReference type="EMBL" id="GAA1904090.1"/>
    </source>
</evidence>
<dbReference type="InterPro" id="IPR016181">
    <property type="entry name" value="Acyl_CoA_acyltransferase"/>
</dbReference>
<dbReference type="PROSITE" id="PS51729">
    <property type="entry name" value="GNAT_YJDJ"/>
    <property type="match status" value="1"/>
</dbReference>
<protein>
    <recommendedName>
        <fullName evidence="1">N-acetyltransferase domain-containing protein</fullName>
    </recommendedName>
</protein>
<comment type="caution">
    <text evidence="2">The sequence shown here is derived from an EMBL/GenBank/DDBJ whole genome shotgun (WGS) entry which is preliminary data.</text>
</comment>
<dbReference type="Proteomes" id="UP001501612">
    <property type="component" value="Unassembled WGS sequence"/>
</dbReference>
<evidence type="ECO:0000259" key="1">
    <source>
        <dbReference type="PROSITE" id="PS51729"/>
    </source>
</evidence>
<organism evidence="2 3">
    <name type="scientific">Nocardioides lentus</name>
    <dbReference type="NCBI Taxonomy" id="338077"/>
    <lineage>
        <taxon>Bacteria</taxon>
        <taxon>Bacillati</taxon>
        <taxon>Actinomycetota</taxon>
        <taxon>Actinomycetes</taxon>
        <taxon>Propionibacteriales</taxon>
        <taxon>Nocardioidaceae</taxon>
        <taxon>Nocardioides</taxon>
    </lineage>
</organism>
<evidence type="ECO:0000313" key="3">
    <source>
        <dbReference type="Proteomes" id="UP001501612"/>
    </source>
</evidence>
<dbReference type="PANTHER" id="PTHR31435">
    <property type="entry name" value="PROTEIN NATD1"/>
    <property type="match status" value="1"/>
</dbReference>
<dbReference type="EMBL" id="BAAAMY010000001">
    <property type="protein sequence ID" value="GAA1904090.1"/>
    <property type="molecule type" value="Genomic_DNA"/>
</dbReference>
<dbReference type="PANTHER" id="PTHR31435:SF10">
    <property type="entry name" value="BSR4717 PROTEIN"/>
    <property type="match status" value="1"/>
</dbReference>
<dbReference type="RefSeq" id="WP_344002147.1">
    <property type="nucleotide sequence ID" value="NZ_BAAAMY010000001.1"/>
</dbReference>
<name>A0ABP5A591_9ACTN</name>
<proteinExistence type="predicted"/>
<sequence>MSAEVTVTKDPARRRYEAHLDGDTVAGFVDYQETAELVLLQHTEVDPSYEGRGVGSALARASLDDVRASGLKALVICPFISGWVRHHPEYGDLLYNAPPSRVTD</sequence>
<dbReference type="InterPro" id="IPR045057">
    <property type="entry name" value="Gcn5-rel_NAT"/>
</dbReference>
<dbReference type="SUPFAM" id="SSF55729">
    <property type="entry name" value="Acyl-CoA N-acyltransferases (Nat)"/>
    <property type="match status" value="1"/>
</dbReference>
<accession>A0ABP5A591</accession>
<dbReference type="Gene3D" id="3.40.630.30">
    <property type="match status" value="1"/>
</dbReference>
<reference evidence="3" key="1">
    <citation type="journal article" date="2019" name="Int. J. Syst. Evol. Microbiol.">
        <title>The Global Catalogue of Microorganisms (GCM) 10K type strain sequencing project: providing services to taxonomists for standard genome sequencing and annotation.</title>
        <authorList>
            <consortium name="The Broad Institute Genomics Platform"/>
            <consortium name="The Broad Institute Genome Sequencing Center for Infectious Disease"/>
            <person name="Wu L."/>
            <person name="Ma J."/>
        </authorList>
    </citation>
    <scope>NUCLEOTIDE SEQUENCE [LARGE SCALE GENOMIC DNA]</scope>
    <source>
        <strain evidence="3">JCM 14046</strain>
    </source>
</reference>
<keyword evidence="3" id="KW-1185">Reference proteome</keyword>
<dbReference type="Pfam" id="PF14542">
    <property type="entry name" value="Acetyltransf_CG"/>
    <property type="match status" value="1"/>
</dbReference>
<feature type="domain" description="N-acetyltransferase" evidence="1">
    <location>
        <begin position="8"/>
        <end position="95"/>
    </location>
</feature>
<dbReference type="CDD" id="cd04301">
    <property type="entry name" value="NAT_SF"/>
    <property type="match status" value="1"/>
</dbReference>
<dbReference type="InterPro" id="IPR031165">
    <property type="entry name" value="GNAT_YJDJ"/>
</dbReference>